<dbReference type="AlphaFoldDB" id="A0A3E0UD14"/>
<protein>
    <submittedName>
        <fullName evidence="1">Uncharacterized protein</fullName>
    </submittedName>
</protein>
<accession>A0A3E0UD14</accession>
<dbReference type="InterPro" id="IPR049848">
    <property type="entry name" value="TapY2-like"/>
</dbReference>
<name>A0A3E0UD14_9GAMM</name>
<organism evidence="1 2">
    <name type="scientific">Thalassotalea euphylliae</name>
    <dbReference type="NCBI Taxonomy" id="1655234"/>
    <lineage>
        <taxon>Bacteria</taxon>
        <taxon>Pseudomonadati</taxon>
        <taxon>Pseudomonadota</taxon>
        <taxon>Gammaproteobacteria</taxon>
        <taxon>Alteromonadales</taxon>
        <taxon>Colwelliaceae</taxon>
        <taxon>Thalassotalea</taxon>
    </lineage>
</organism>
<dbReference type="NCBIfam" id="NF038109">
    <property type="entry name" value="tapY2_fam"/>
    <property type="match status" value="1"/>
</dbReference>
<reference evidence="1 2" key="1">
    <citation type="submission" date="2018-08" db="EMBL/GenBank/DDBJ databases">
        <title>Thalassotalea euphylliae genome.</title>
        <authorList>
            <person name="Summers S."/>
            <person name="Rice S.A."/>
            <person name="Freckelton M.L."/>
            <person name="Nedved B.T."/>
            <person name="Hadfield M.G."/>
        </authorList>
    </citation>
    <scope>NUCLEOTIDE SEQUENCE [LARGE SCALE GENOMIC DNA]</scope>
    <source>
        <strain evidence="1 2">H2</strain>
    </source>
</reference>
<comment type="caution">
    <text evidence="1">The sequence shown here is derived from an EMBL/GenBank/DDBJ whole genome shotgun (WGS) entry which is preliminary data.</text>
</comment>
<evidence type="ECO:0000313" key="2">
    <source>
        <dbReference type="Proteomes" id="UP000256999"/>
    </source>
</evidence>
<gene>
    <name evidence="1" type="ORF">DXX92_05040</name>
</gene>
<sequence length="113" mass="12856">MGLVRWIGVNKMRSTVVIGLGLAALLTSNIGFAKENEKARLKCHIELLGGDQIIHYKIMPVHQGPTYFDKLKKNKKIIKKRSTIRIFDVFECVPFSQKFTDNKANLLEDSLPQ</sequence>
<dbReference type="Proteomes" id="UP000256999">
    <property type="component" value="Unassembled WGS sequence"/>
</dbReference>
<dbReference type="EMBL" id="QUOV01000001">
    <property type="protein sequence ID" value="REL34769.1"/>
    <property type="molecule type" value="Genomic_DNA"/>
</dbReference>
<evidence type="ECO:0000313" key="1">
    <source>
        <dbReference type="EMBL" id="REL34769.1"/>
    </source>
</evidence>
<proteinExistence type="predicted"/>